<dbReference type="EMBL" id="CM056744">
    <property type="protein sequence ID" value="KAJ8664543.1"/>
    <property type="molecule type" value="Genomic_DNA"/>
</dbReference>
<proteinExistence type="predicted"/>
<reference evidence="1" key="1">
    <citation type="submission" date="2023-04" db="EMBL/GenBank/DDBJ databases">
        <title>A chromosome-level genome assembly of the parasitoid wasp Eretmocerus hayati.</title>
        <authorList>
            <person name="Zhong Y."/>
            <person name="Liu S."/>
            <person name="Liu Y."/>
        </authorList>
    </citation>
    <scope>NUCLEOTIDE SEQUENCE</scope>
    <source>
        <strain evidence="1">ZJU_SS_LIU_2023</strain>
    </source>
</reference>
<protein>
    <submittedName>
        <fullName evidence="1">Uncharacterized protein</fullName>
    </submittedName>
</protein>
<organism evidence="1 2">
    <name type="scientific">Eretmocerus hayati</name>
    <dbReference type="NCBI Taxonomy" id="131215"/>
    <lineage>
        <taxon>Eukaryota</taxon>
        <taxon>Metazoa</taxon>
        <taxon>Ecdysozoa</taxon>
        <taxon>Arthropoda</taxon>
        <taxon>Hexapoda</taxon>
        <taxon>Insecta</taxon>
        <taxon>Pterygota</taxon>
        <taxon>Neoptera</taxon>
        <taxon>Endopterygota</taxon>
        <taxon>Hymenoptera</taxon>
        <taxon>Apocrita</taxon>
        <taxon>Proctotrupomorpha</taxon>
        <taxon>Chalcidoidea</taxon>
        <taxon>Aphelinidae</taxon>
        <taxon>Aphelininae</taxon>
        <taxon>Eretmocerus</taxon>
    </lineage>
</organism>
<name>A0ACC2N0P2_9HYME</name>
<dbReference type="Proteomes" id="UP001239111">
    <property type="component" value="Chromosome 4"/>
</dbReference>
<accession>A0ACC2N0P2</accession>
<sequence>MAQIGNVSANELLAGSSVLSRPAEEFDNDPTIEAMWAMKAMEHADIYFNILCSVDPKVLKLTPHDDVIYKTFRETFPNLKVDKINEDELKSSEGKDLWRPFCEKFKELVEDYSFGTLVRADCSDDYTEENSILTSRIQFYAIELARNREGYNDQIRHKFQPRKLQKNM</sequence>
<evidence type="ECO:0000313" key="1">
    <source>
        <dbReference type="EMBL" id="KAJ8664543.1"/>
    </source>
</evidence>
<keyword evidence="2" id="KW-1185">Reference proteome</keyword>
<evidence type="ECO:0000313" key="2">
    <source>
        <dbReference type="Proteomes" id="UP001239111"/>
    </source>
</evidence>
<gene>
    <name evidence="1" type="ORF">QAD02_006205</name>
</gene>
<comment type="caution">
    <text evidence="1">The sequence shown here is derived from an EMBL/GenBank/DDBJ whole genome shotgun (WGS) entry which is preliminary data.</text>
</comment>